<feature type="region of interest" description="Disordered" evidence="1">
    <location>
        <begin position="1"/>
        <end position="127"/>
    </location>
</feature>
<dbReference type="Proteomes" id="UP001322138">
    <property type="component" value="Unassembled WGS sequence"/>
</dbReference>
<dbReference type="RefSeq" id="XP_062737748.1">
    <property type="nucleotide sequence ID" value="XM_062871975.1"/>
</dbReference>
<dbReference type="EMBL" id="JAFFGZ010000001">
    <property type="protein sequence ID" value="KAK4648773.1"/>
    <property type="molecule type" value="Genomic_DNA"/>
</dbReference>
<feature type="compositionally biased region" description="Polar residues" evidence="1">
    <location>
        <begin position="92"/>
        <end position="102"/>
    </location>
</feature>
<reference evidence="2 3" key="1">
    <citation type="journal article" date="2023" name="bioRxiv">
        <title>High-quality genome assemblies of four members of thePodospora anserinaspecies complex.</title>
        <authorList>
            <person name="Ament-Velasquez S.L."/>
            <person name="Vogan A.A."/>
            <person name="Wallerman O."/>
            <person name="Hartmann F."/>
            <person name="Gautier V."/>
            <person name="Silar P."/>
            <person name="Giraud T."/>
            <person name="Johannesson H."/>
        </authorList>
    </citation>
    <scope>NUCLEOTIDE SEQUENCE [LARGE SCALE GENOMIC DNA]</scope>
    <source>
        <strain evidence="2 3">CBS 112042</strain>
    </source>
</reference>
<proteinExistence type="predicted"/>
<accession>A0ABR0FZ74</accession>
<evidence type="ECO:0000313" key="2">
    <source>
        <dbReference type="EMBL" id="KAK4648773.1"/>
    </source>
</evidence>
<keyword evidence="3" id="KW-1185">Reference proteome</keyword>
<organism evidence="2 3">
    <name type="scientific">Podospora bellae-mahoneyi</name>
    <dbReference type="NCBI Taxonomy" id="2093777"/>
    <lineage>
        <taxon>Eukaryota</taxon>
        <taxon>Fungi</taxon>
        <taxon>Dikarya</taxon>
        <taxon>Ascomycota</taxon>
        <taxon>Pezizomycotina</taxon>
        <taxon>Sordariomycetes</taxon>
        <taxon>Sordariomycetidae</taxon>
        <taxon>Sordariales</taxon>
        <taxon>Podosporaceae</taxon>
        <taxon>Podospora</taxon>
    </lineage>
</organism>
<gene>
    <name evidence="2" type="ORF">QC761_0014530</name>
</gene>
<comment type="caution">
    <text evidence="2">The sequence shown here is derived from an EMBL/GenBank/DDBJ whole genome shotgun (WGS) entry which is preliminary data.</text>
</comment>
<evidence type="ECO:0000313" key="3">
    <source>
        <dbReference type="Proteomes" id="UP001322138"/>
    </source>
</evidence>
<protein>
    <submittedName>
        <fullName evidence="2">Uncharacterized protein</fullName>
    </submittedName>
</protein>
<sequence length="127" mass="13511">MRQPSWDADTRLPTRSLSGRSRDQSRKPILVLPTPAPALREAGTKKGTSRKAKQHTPLAGETAPVVEASGSLSVDKHLTVQETGATGRDPGKTTSSSTTNTYRACRSLQDRLSQKSATPSGLTGKDI</sequence>
<evidence type="ECO:0000256" key="1">
    <source>
        <dbReference type="SAM" id="MobiDB-lite"/>
    </source>
</evidence>
<name>A0ABR0FZ74_9PEZI</name>
<dbReference type="GeneID" id="87891049"/>